<dbReference type="EMBL" id="JABZGF010000001">
    <property type="protein sequence ID" value="MBF0965599.1"/>
    <property type="molecule type" value="Genomic_DNA"/>
</dbReference>
<dbReference type="AlphaFoldDB" id="A0A929RPG7"/>
<protein>
    <submittedName>
        <fullName evidence="1">Uncharacterized protein</fullName>
    </submittedName>
</protein>
<name>A0A929RPG7_9ACTO</name>
<evidence type="ECO:0000313" key="1">
    <source>
        <dbReference type="EMBL" id="MBF0965599.1"/>
    </source>
</evidence>
<accession>A0A929RPG7</accession>
<proteinExistence type="predicted"/>
<sequence>MAMDKSELALVKKIYSIAKRCYDYSMESLHPCERPGERMDPDWFKVKAYAETLIELAKESDNG</sequence>
<evidence type="ECO:0000313" key="2">
    <source>
        <dbReference type="Proteomes" id="UP000759246"/>
    </source>
</evidence>
<dbReference type="Proteomes" id="UP000759246">
    <property type="component" value="Unassembled WGS sequence"/>
</dbReference>
<comment type="caution">
    <text evidence="1">The sequence shown here is derived from an EMBL/GenBank/DDBJ whole genome shotgun (WGS) entry which is preliminary data.</text>
</comment>
<organism evidence="1 2">
    <name type="scientific">Actinomyces bouchesdurhonensis</name>
    <dbReference type="NCBI Taxonomy" id="1852361"/>
    <lineage>
        <taxon>Bacteria</taxon>
        <taxon>Bacillati</taxon>
        <taxon>Actinomycetota</taxon>
        <taxon>Actinomycetes</taxon>
        <taxon>Actinomycetales</taxon>
        <taxon>Actinomycetaceae</taxon>
        <taxon>Actinomyces</taxon>
    </lineage>
</organism>
<reference evidence="1" key="1">
    <citation type="submission" date="2020-04" db="EMBL/GenBank/DDBJ databases">
        <title>Deep metagenomics examines the oral microbiome during advanced dental caries in children, revealing novel taxa and co-occurrences with host molecules.</title>
        <authorList>
            <person name="Baker J.L."/>
            <person name="Morton J.T."/>
            <person name="Dinis M."/>
            <person name="Alvarez R."/>
            <person name="Tran N.C."/>
            <person name="Knight R."/>
            <person name="Edlund A."/>
        </authorList>
    </citation>
    <scope>NUCLEOTIDE SEQUENCE</scope>
    <source>
        <strain evidence="1">JCVI_30_bin.13</strain>
    </source>
</reference>
<gene>
    <name evidence="1" type="ORF">HXK09_00195</name>
</gene>